<evidence type="ECO:0000256" key="8">
    <source>
        <dbReference type="ARBA" id="ARBA00022741"/>
    </source>
</evidence>
<dbReference type="Gene3D" id="3.30.450.20">
    <property type="entry name" value="PAS domain"/>
    <property type="match status" value="2"/>
</dbReference>
<comment type="subcellular location">
    <subcellularLocation>
        <location evidence="2">Cell membrane</location>
        <topology evidence="2">Multi-pass membrane protein</topology>
    </subcellularLocation>
</comment>
<dbReference type="SMART" id="SM00091">
    <property type="entry name" value="PAS"/>
    <property type="match status" value="1"/>
</dbReference>
<dbReference type="PANTHER" id="PTHR43547:SF3">
    <property type="entry name" value="SENSOR PROTEIN CITS"/>
    <property type="match status" value="1"/>
</dbReference>
<evidence type="ECO:0000256" key="2">
    <source>
        <dbReference type="ARBA" id="ARBA00004651"/>
    </source>
</evidence>
<dbReference type="RefSeq" id="WP_092502983.1">
    <property type="nucleotide sequence ID" value="NZ_FOEH01000001.1"/>
</dbReference>
<evidence type="ECO:0000256" key="13">
    <source>
        <dbReference type="ARBA" id="ARBA00023136"/>
    </source>
</evidence>
<dbReference type="InterPro" id="IPR033463">
    <property type="entry name" value="sCache_3"/>
</dbReference>
<evidence type="ECO:0000256" key="14">
    <source>
        <dbReference type="SAM" id="Phobius"/>
    </source>
</evidence>
<feature type="transmembrane region" description="Helical" evidence="14">
    <location>
        <begin position="173"/>
        <end position="192"/>
    </location>
</feature>
<dbReference type="PROSITE" id="PS50109">
    <property type="entry name" value="HIS_KIN"/>
    <property type="match status" value="1"/>
</dbReference>
<keyword evidence="11 14" id="KW-1133">Transmembrane helix</keyword>
<dbReference type="InterPro" id="IPR013767">
    <property type="entry name" value="PAS_fold"/>
</dbReference>
<dbReference type="SUPFAM" id="SSF55785">
    <property type="entry name" value="PYP-like sensor domain (PAS domain)"/>
    <property type="match status" value="1"/>
</dbReference>
<proteinExistence type="predicted"/>
<dbReference type="Pfam" id="PF17203">
    <property type="entry name" value="sCache_3_2"/>
    <property type="match status" value="1"/>
</dbReference>
<dbReference type="Proteomes" id="UP000198733">
    <property type="component" value="Unassembled WGS sequence"/>
</dbReference>
<evidence type="ECO:0000256" key="5">
    <source>
        <dbReference type="ARBA" id="ARBA00022553"/>
    </source>
</evidence>
<evidence type="ECO:0000256" key="9">
    <source>
        <dbReference type="ARBA" id="ARBA00022777"/>
    </source>
</evidence>
<dbReference type="Gene3D" id="1.10.287.130">
    <property type="match status" value="1"/>
</dbReference>
<keyword evidence="4" id="KW-1003">Cell membrane</keyword>
<evidence type="ECO:0000256" key="12">
    <source>
        <dbReference type="ARBA" id="ARBA00023012"/>
    </source>
</evidence>
<keyword evidence="13 14" id="KW-0472">Membrane</keyword>
<evidence type="ECO:0000259" key="15">
    <source>
        <dbReference type="PROSITE" id="PS50109"/>
    </source>
</evidence>
<dbReference type="SUPFAM" id="SSF55874">
    <property type="entry name" value="ATPase domain of HSP90 chaperone/DNA topoisomerase II/histidine kinase"/>
    <property type="match status" value="1"/>
</dbReference>
<comment type="caution">
    <text evidence="17">The sequence shown here is derived from an EMBL/GenBank/DDBJ whole genome shotgun (WGS) entry which is preliminary data.</text>
</comment>
<keyword evidence="9 17" id="KW-0418">Kinase</keyword>
<reference evidence="17 18" key="1">
    <citation type="submission" date="2016-10" db="EMBL/GenBank/DDBJ databases">
        <authorList>
            <person name="Varghese N."/>
            <person name="Submissions S."/>
        </authorList>
    </citation>
    <scope>NUCLEOTIDE SEQUENCE [LARGE SCALE GENOMIC DNA]</scope>
    <source>
        <strain evidence="17 18">CGMCC 1.7734</strain>
    </source>
</reference>
<evidence type="ECO:0000256" key="3">
    <source>
        <dbReference type="ARBA" id="ARBA00012438"/>
    </source>
</evidence>
<evidence type="ECO:0000256" key="7">
    <source>
        <dbReference type="ARBA" id="ARBA00022692"/>
    </source>
</evidence>
<dbReference type="InterPro" id="IPR005467">
    <property type="entry name" value="His_kinase_dom"/>
</dbReference>
<keyword evidence="12" id="KW-0902">Two-component regulatory system</keyword>
<keyword evidence="8" id="KW-0547">Nucleotide-binding</keyword>
<dbReference type="SMART" id="SM00387">
    <property type="entry name" value="HATPase_c"/>
    <property type="match status" value="1"/>
</dbReference>
<evidence type="ECO:0000313" key="17">
    <source>
        <dbReference type="EMBL" id="SEP88976.1"/>
    </source>
</evidence>
<evidence type="ECO:0000256" key="11">
    <source>
        <dbReference type="ARBA" id="ARBA00022989"/>
    </source>
</evidence>
<organism evidence="17 18">
    <name type="scientific">Virgibacillus subterraneus</name>
    <dbReference type="NCBI Taxonomy" id="621109"/>
    <lineage>
        <taxon>Bacteria</taxon>
        <taxon>Bacillati</taxon>
        <taxon>Bacillota</taxon>
        <taxon>Bacilli</taxon>
        <taxon>Bacillales</taxon>
        <taxon>Bacillaceae</taxon>
        <taxon>Virgibacillus</taxon>
    </lineage>
</organism>
<dbReference type="NCBIfam" id="TIGR00229">
    <property type="entry name" value="sensory_box"/>
    <property type="match status" value="1"/>
</dbReference>
<evidence type="ECO:0000256" key="6">
    <source>
        <dbReference type="ARBA" id="ARBA00022679"/>
    </source>
</evidence>
<evidence type="ECO:0000256" key="1">
    <source>
        <dbReference type="ARBA" id="ARBA00000085"/>
    </source>
</evidence>
<feature type="domain" description="Histidine kinase" evidence="15">
    <location>
        <begin position="311"/>
        <end position="526"/>
    </location>
</feature>
<dbReference type="InterPro" id="IPR036890">
    <property type="entry name" value="HATPase_C_sf"/>
</dbReference>
<name>A0A1H9BJ23_9BACI</name>
<dbReference type="EC" id="2.7.13.3" evidence="3"/>
<sequence>MKRVSLQTKILGLIIMLILFVTILLAGIISYIESEETSKNIGEKALHVATTVSFMPSVKNAFKLENPAEVIQPIAERIRKKVGAEFIVIGNSNSIRYAHPDDYKLGRRMVGGDNGKALIHGQYYTSRAVGSLGPSLRGKAPIFNDQGKIIGIVSVGYMVEDIKSIVYDKLLKITSISLLVLVIGVIGGILLARNIRKDTHGLEPHEIASLYRDRNAILQSIKEGIIAIDKAGYISMMNPSARKILGLSGDDSYRKIEEIIPNTKMYNVLKSKEQKKDEEMFIGDREIIVNRTPIFENNEVVGVVASFRDKTEINEMLNALSEVRRYSEDLRAHTHEYTNKLYVLSGLLQLGHYNEAIELIQSESAVHLQQNNVVLQQIKDKAVQAILLGKISKASEKKIDFHIDSNSSLEYIPRRIDISKLITILGNLIDNAFEAVVDSEYKKQVTFFATDIGEDIIFDISDNGCGVKEEHLDYIFDIGFSTKEKIDRGYGLSSVKEIIDELNGVIEVHNQQNGGVVFSVFIPKKQIGSD</sequence>
<dbReference type="Gene3D" id="3.30.565.10">
    <property type="entry name" value="Histidine kinase-like ATPase, C-terminal domain"/>
    <property type="match status" value="1"/>
</dbReference>
<keyword evidence="18" id="KW-1185">Reference proteome</keyword>
<dbReference type="InterPro" id="IPR003594">
    <property type="entry name" value="HATPase_dom"/>
</dbReference>
<dbReference type="PROSITE" id="PS50112">
    <property type="entry name" value="PAS"/>
    <property type="match status" value="1"/>
</dbReference>
<comment type="catalytic activity">
    <reaction evidence="1">
        <text>ATP + protein L-histidine = ADP + protein N-phospho-L-histidine.</text>
        <dbReference type="EC" id="2.7.13.3"/>
    </reaction>
</comment>
<evidence type="ECO:0000259" key="16">
    <source>
        <dbReference type="PROSITE" id="PS50112"/>
    </source>
</evidence>
<dbReference type="Pfam" id="PF00989">
    <property type="entry name" value="PAS"/>
    <property type="match status" value="1"/>
</dbReference>
<evidence type="ECO:0000256" key="4">
    <source>
        <dbReference type="ARBA" id="ARBA00022475"/>
    </source>
</evidence>
<evidence type="ECO:0000313" key="18">
    <source>
        <dbReference type="Proteomes" id="UP000198733"/>
    </source>
</evidence>
<protein>
    <recommendedName>
        <fullName evidence="3">histidine kinase</fullName>
        <ecNumber evidence="3">2.7.13.3</ecNumber>
    </recommendedName>
</protein>
<keyword evidence="10" id="KW-0067">ATP-binding</keyword>
<feature type="transmembrane region" description="Helical" evidence="14">
    <location>
        <begin position="12"/>
        <end position="32"/>
    </location>
</feature>
<dbReference type="GO" id="GO:0016301">
    <property type="term" value="F:kinase activity"/>
    <property type="evidence" value="ECO:0007669"/>
    <property type="project" value="UniProtKB-KW"/>
</dbReference>
<dbReference type="InterPro" id="IPR004358">
    <property type="entry name" value="Sig_transdc_His_kin-like_C"/>
</dbReference>
<gene>
    <name evidence="17" type="ORF">SAMN05216232_1214</name>
</gene>
<dbReference type="SUPFAM" id="SSF103190">
    <property type="entry name" value="Sensory domain-like"/>
    <property type="match status" value="1"/>
</dbReference>
<keyword evidence="7 14" id="KW-0812">Transmembrane</keyword>
<dbReference type="PANTHER" id="PTHR43547">
    <property type="entry name" value="TWO-COMPONENT HISTIDINE KINASE"/>
    <property type="match status" value="1"/>
</dbReference>
<dbReference type="Pfam" id="PF02518">
    <property type="entry name" value="HATPase_c"/>
    <property type="match status" value="1"/>
</dbReference>
<feature type="domain" description="PAS" evidence="16">
    <location>
        <begin position="217"/>
        <end position="251"/>
    </location>
</feature>
<dbReference type="PRINTS" id="PR00344">
    <property type="entry name" value="BCTRLSENSOR"/>
</dbReference>
<keyword evidence="5" id="KW-0597">Phosphoprotein</keyword>
<dbReference type="EMBL" id="FOEH01000001">
    <property type="protein sequence ID" value="SEP88976.1"/>
    <property type="molecule type" value="Genomic_DNA"/>
</dbReference>
<dbReference type="InterPro" id="IPR035965">
    <property type="entry name" value="PAS-like_dom_sf"/>
</dbReference>
<accession>A0A1H9BJ23</accession>
<evidence type="ECO:0000256" key="10">
    <source>
        <dbReference type="ARBA" id="ARBA00022840"/>
    </source>
</evidence>
<dbReference type="InterPro" id="IPR029151">
    <property type="entry name" value="Sensor-like_sf"/>
</dbReference>
<keyword evidence="6" id="KW-0808">Transferase</keyword>
<dbReference type="InterPro" id="IPR000014">
    <property type="entry name" value="PAS"/>
</dbReference>
<dbReference type="CDD" id="cd16915">
    <property type="entry name" value="HATPase_DpiB-CitA-like"/>
    <property type="match status" value="1"/>
</dbReference>